<evidence type="ECO:0000256" key="11">
    <source>
        <dbReference type="ARBA" id="ARBA00023242"/>
    </source>
</evidence>
<evidence type="ECO:0000256" key="6">
    <source>
        <dbReference type="ARBA" id="ARBA00022806"/>
    </source>
</evidence>
<dbReference type="GO" id="GO:0042162">
    <property type="term" value="F:telomeric DNA binding"/>
    <property type="evidence" value="ECO:0007669"/>
    <property type="project" value="InterPro"/>
</dbReference>
<dbReference type="Pfam" id="PF03731">
    <property type="entry name" value="Ku_N"/>
    <property type="match status" value="1"/>
</dbReference>
<keyword evidence="6" id="KW-0347">Helicase</keyword>
<accession>A0A0M4EPQ9</accession>
<dbReference type="STRING" id="30019.A0A0M4EPQ9"/>
<evidence type="ECO:0000256" key="5">
    <source>
        <dbReference type="ARBA" id="ARBA00022801"/>
    </source>
</evidence>
<evidence type="ECO:0000313" key="14">
    <source>
        <dbReference type="Proteomes" id="UP000494163"/>
    </source>
</evidence>
<dbReference type="Gene3D" id="1.10.1600.10">
    <property type="match status" value="1"/>
</dbReference>
<keyword evidence="10" id="KW-0234">DNA repair</keyword>
<dbReference type="Gene3D" id="1.25.40.240">
    <property type="entry name" value="Ku, C-terminal domain"/>
    <property type="match status" value="1"/>
</dbReference>
<evidence type="ECO:0000256" key="3">
    <source>
        <dbReference type="ARBA" id="ARBA00022741"/>
    </source>
</evidence>
<dbReference type="GO" id="GO:0004386">
    <property type="term" value="F:helicase activity"/>
    <property type="evidence" value="ECO:0007669"/>
    <property type="project" value="UniProtKB-KW"/>
</dbReference>
<dbReference type="PANTHER" id="PTHR12604:SF4">
    <property type="entry name" value="X-RAY REPAIR CROSS-COMPLEMENTING PROTEIN 5"/>
    <property type="match status" value="1"/>
</dbReference>
<dbReference type="EMBL" id="CP012523">
    <property type="protein sequence ID" value="ALC38875.1"/>
    <property type="molecule type" value="Genomic_DNA"/>
</dbReference>
<dbReference type="Gene3D" id="3.40.50.410">
    <property type="entry name" value="von Willebrand factor, type A domain"/>
    <property type="match status" value="1"/>
</dbReference>
<dbReference type="GO" id="GO:0003684">
    <property type="term" value="F:damaged DNA binding"/>
    <property type="evidence" value="ECO:0007669"/>
    <property type="project" value="InterPro"/>
</dbReference>
<dbReference type="Proteomes" id="UP000494163">
    <property type="component" value="Chromosome 2L"/>
</dbReference>
<dbReference type="SUPFAM" id="SSF100939">
    <property type="entry name" value="SPOC domain-like"/>
    <property type="match status" value="1"/>
</dbReference>
<evidence type="ECO:0000256" key="7">
    <source>
        <dbReference type="ARBA" id="ARBA00022840"/>
    </source>
</evidence>
<dbReference type="InterPro" id="IPR014893">
    <property type="entry name" value="Ku_PK_bind"/>
</dbReference>
<dbReference type="OrthoDB" id="30826at2759"/>
<evidence type="ECO:0000259" key="12">
    <source>
        <dbReference type="SMART" id="SM00559"/>
    </source>
</evidence>
<dbReference type="InterPro" id="IPR024193">
    <property type="entry name" value="Ku80"/>
</dbReference>
<keyword evidence="4" id="KW-0227">DNA damage</keyword>
<dbReference type="Gene3D" id="2.40.290.10">
    <property type="match status" value="1"/>
</dbReference>
<dbReference type="GO" id="GO:0043564">
    <property type="term" value="C:Ku70:Ku80 complex"/>
    <property type="evidence" value="ECO:0007669"/>
    <property type="project" value="InterPro"/>
</dbReference>
<evidence type="ECO:0000256" key="2">
    <source>
        <dbReference type="ARBA" id="ARBA00007726"/>
    </source>
</evidence>
<dbReference type="OMA" id="MASNKEC"/>
<evidence type="ECO:0000256" key="9">
    <source>
        <dbReference type="ARBA" id="ARBA00023172"/>
    </source>
</evidence>
<dbReference type="InterPro" id="IPR016194">
    <property type="entry name" value="SPOC-like_C_dom_sf"/>
</dbReference>
<dbReference type="GO" id="GO:0000723">
    <property type="term" value="P:telomere maintenance"/>
    <property type="evidence" value="ECO:0007669"/>
    <property type="project" value="InterPro"/>
</dbReference>
<sequence>FLYVQECLIIVLDVRQCASEEFKLKSVKCIAEIIKDKIVGSRKDYVSFVLVGAERTMNDLNEKDENACLNVVQYPCTQLCTWQLLLSFYKFINETSSDEGQWLDGLAVAMSLQEQAVVLKCQRQRILLFFDFNHMPQQYEDYTNITNNLLMSGIELIVSTHNIVYIDNAENNEPQAIFQASPKASSLELDNQKHALQLVSHCNASLCNFKEALGSIFKITNRRPWVWNAKLHIGNTISLSLQGIIAMKNERFLKLEKKWAEDNEQVSREEHYSVKGKEISVLPEELIDGYMLGGTAVPYDDTLVEPEPAHPPGLHFVGFAKRSSIPDAYFCGDSLYMLVHQKGNTTSARKLDALVKAMLLQKSVIVGWKIYSAKLNKPRIVVLLPQEPTETRPAALYMLEMSYQHQLQFWDFPALRTDKTECSTEQLDAVDKLIDSMDLECTLKNSQQPRKQRQNDLLPFDQLPSIHEQNVMDVLERKVLDQNRSDKQFELMLRDKNFVDKFWRVPEAIEQTSKHAAKVVKALFPLEQSHAWLEKLKAREREENELPPVKQEQEESNSDIAIDCIGLVTPAQDYKQLLQKVRSITNTTQKDAQFQSTAAQMRLVILTLLDRKKLNLVELGELLDIYRKSCLEFNSFAEYNNFAAELKQRATERDLQEFWRIMVDQQLGPLVLGEPTLDDEIRLQAYYEL</sequence>
<dbReference type="GO" id="GO:0006310">
    <property type="term" value="P:DNA recombination"/>
    <property type="evidence" value="ECO:0007669"/>
    <property type="project" value="UniProtKB-KW"/>
</dbReference>
<dbReference type="SUPFAM" id="SSF101420">
    <property type="entry name" value="C-terminal domain of Ku80"/>
    <property type="match status" value="1"/>
</dbReference>
<dbReference type="CDD" id="cd00873">
    <property type="entry name" value="KU80"/>
    <property type="match status" value="1"/>
</dbReference>
<dbReference type="GO" id="GO:0016787">
    <property type="term" value="F:hydrolase activity"/>
    <property type="evidence" value="ECO:0007669"/>
    <property type="project" value="UniProtKB-KW"/>
</dbReference>
<keyword evidence="14" id="KW-1185">Reference proteome</keyword>
<keyword evidence="5" id="KW-0378">Hydrolase</keyword>
<keyword evidence="8" id="KW-0238">DNA-binding</keyword>
<dbReference type="InterPro" id="IPR005161">
    <property type="entry name" value="Ku_N"/>
</dbReference>
<gene>
    <name evidence="13" type="ORF">Dbus_chr2Lg960</name>
</gene>
<evidence type="ECO:0000256" key="4">
    <source>
        <dbReference type="ARBA" id="ARBA00022763"/>
    </source>
</evidence>
<dbReference type="Pfam" id="PF08785">
    <property type="entry name" value="Ku_PK_bind"/>
    <property type="match status" value="1"/>
</dbReference>
<evidence type="ECO:0000256" key="8">
    <source>
        <dbReference type="ARBA" id="ARBA00023125"/>
    </source>
</evidence>
<comment type="subcellular location">
    <subcellularLocation>
        <location evidence="1">Nucleus</location>
    </subcellularLocation>
</comment>
<evidence type="ECO:0000313" key="13">
    <source>
        <dbReference type="EMBL" id="ALC38875.1"/>
    </source>
</evidence>
<protein>
    <submittedName>
        <fullName evidence="13">Ku80</fullName>
    </submittedName>
</protein>
<dbReference type="AlphaFoldDB" id="A0A0M4EPQ9"/>
<dbReference type="InterPro" id="IPR036494">
    <property type="entry name" value="Ku_C_sf"/>
</dbReference>
<evidence type="ECO:0000256" key="1">
    <source>
        <dbReference type="ARBA" id="ARBA00004123"/>
    </source>
</evidence>
<dbReference type="SUPFAM" id="SSF53300">
    <property type="entry name" value="vWA-like"/>
    <property type="match status" value="1"/>
</dbReference>
<feature type="non-terminal residue" evidence="13">
    <location>
        <position position="689"/>
    </location>
</feature>
<feature type="non-terminal residue" evidence="13">
    <location>
        <position position="1"/>
    </location>
</feature>
<dbReference type="GO" id="GO:0003690">
    <property type="term" value="F:double-stranded DNA binding"/>
    <property type="evidence" value="ECO:0007669"/>
    <property type="project" value="TreeGrafter"/>
</dbReference>
<dbReference type="GO" id="GO:0005524">
    <property type="term" value="F:ATP binding"/>
    <property type="evidence" value="ECO:0007669"/>
    <property type="project" value="UniProtKB-KW"/>
</dbReference>
<organism evidence="13 14">
    <name type="scientific">Drosophila busckii</name>
    <name type="common">Fruit fly</name>
    <dbReference type="NCBI Taxonomy" id="30019"/>
    <lineage>
        <taxon>Eukaryota</taxon>
        <taxon>Metazoa</taxon>
        <taxon>Ecdysozoa</taxon>
        <taxon>Arthropoda</taxon>
        <taxon>Hexapoda</taxon>
        <taxon>Insecta</taxon>
        <taxon>Pterygota</taxon>
        <taxon>Neoptera</taxon>
        <taxon>Endopterygota</taxon>
        <taxon>Diptera</taxon>
        <taxon>Brachycera</taxon>
        <taxon>Muscomorpha</taxon>
        <taxon>Ephydroidea</taxon>
        <taxon>Drosophilidae</taxon>
        <taxon>Drosophila</taxon>
    </lineage>
</organism>
<keyword evidence="7" id="KW-0067">ATP-binding</keyword>
<keyword evidence="3" id="KW-0547">Nucleotide-binding</keyword>
<keyword evidence="9" id="KW-0233">DNA recombination</keyword>
<comment type="similarity">
    <text evidence="2">Belongs to the ku80 family.</text>
</comment>
<evidence type="ECO:0000256" key="10">
    <source>
        <dbReference type="ARBA" id="ARBA00023204"/>
    </source>
</evidence>
<name>A0A0M4EPQ9_DROBS</name>
<keyword evidence="11" id="KW-0539">Nucleus</keyword>
<dbReference type="GO" id="GO:0006303">
    <property type="term" value="P:double-strand break repair via nonhomologous end joining"/>
    <property type="evidence" value="ECO:0007669"/>
    <property type="project" value="InterPro"/>
</dbReference>
<dbReference type="InterPro" id="IPR036465">
    <property type="entry name" value="vWFA_dom_sf"/>
</dbReference>
<dbReference type="SMART" id="SM00559">
    <property type="entry name" value="Ku78"/>
    <property type="match status" value="1"/>
</dbReference>
<reference evidence="13 14" key="1">
    <citation type="submission" date="2015-08" db="EMBL/GenBank/DDBJ databases">
        <title>Ancestral chromatin configuration constrains chromatin evolution on differentiating sex chromosomes in Drosophila.</title>
        <authorList>
            <person name="Zhou Q."/>
            <person name="Bachtrog D."/>
        </authorList>
    </citation>
    <scope>NUCLEOTIDE SEQUENCE [LARGE SCALE GENOMIC DNA]</scope>
    <source>
        <tissue evidence="13">Whole larvae</tissue>
    </source>
</reference>
<dbReference type="InterPro" id="IPR006164">
    <property type="entry name" value="DNA_bd_Ku70/Ku80"/>
</dbReference>
<dbReference type="PANTHER" id="PTHR12604">
    <property type="entry name" value="KU AUTOANTIGEN DNA HELICASE"/>
    <property type="match status" value="1"/>
</dbReference>
<feature type="domain" description="Ku" evidence="12">
    <location>
        <begin position="278"/>
        <end position="418"/>
    </location>
</feature>
<proteinExistence type="inferred from homology"/>
<dbReference type="Pfam" id="PF02735">
    <property type="entry name" value="Ku"/>
    <property type="match status" value="1"/>
</dbReference>